<evidence type="ECO:0000259" key="1">
    <source>
        <dbReference type="Pfam" id="PF00534"/>
    </source>
</evidence>
<proteinExistence type="predicted"/>
<dbReference type="Proteomes" id="UP001596439">
    <property type="component" value="Unassembled WGS sequence"/>
</dbReference>
<dbReference type="EMBL" id="JBHTCE010000001">
    <property type="protein sequence ID" value="MFC7388869.1"/>
    <property type="molecule type" value="Genomic_DNA"/>
</dbReference>
<dbReference type="InterPro" id="IPR028098">
    <property type="entry name" value="Glyco_trans_4-like_N"/>
</dbReference>
<sequence length="363" mass="40783">MNKNVLILVNHEVVIYNFRKELVDKLIKEGHRVTISCPTGSKLEELASMGCHIIQQPIDRRSINPVKDAKLFFDYLRTMLKVQPDVILTYTIKPNIYGGMIASLLKIPFVSTITGLGSALHKESLSKKLMISLYKVALKKASTIFVQNKSNLMFLIENGFNESQLQLVSGSGVNLKEFKMRPYPSLEAPIQILFIGRVMKEKGVYELISAAKLLQEKGHQVEFKLAGFLDDGFQMSDEHVPGNVKLVGAIKDVRESIESSHAIILPSYHEGMSNALLEAAATGRPLLASDIPGCNEIIDDELNGYVFDVKSTESIVEKTEKFLQLPHEHKVLMGQASRNKVTLEFDREKIVDTYYKRIMEVSK</sequence>
<name>A0ABW2PHM4_9BACL</name>
<feature type="domain" description="Glycosyltransferase subfamily 4-like N-terminal" evidence="2">
    <location>
        <begin position="5"/>
        <end position="148"/>
    </location>
</feature>
<dbReference type="Pfam" id="PF13477">
    <property type="entry name" value="Glyco_trans_4_2"/>
    <property type="match status" value="1"/>
</dbReference>
<organism evidence="3 4">
    <name type="scientific">Exiguobacterium aestuarii</name>
    <dbReference type="NCBI Taxonomy" id="273527"/>
    <lineage>
        <taxon>Bacteria</taxon>
        <taxon>Bacillati</taxon>
        <taxon>Bacillota</taxon>
        <taxon>Bacilli</taxon>
        <taxon>Bacillales</taxon>
        <taxon>Bacillales Family XII. Incertae Sedis</taxon>
        <taxon>Exiguobacterium</taxon>
    </lineage>
</organism>
<comment type="caution">
    <text evidence="3">The sequence shown here is derived from an EMBL/GenBank/DDBJ whole genome shotgun (WGS) entry which is preliminary data.</text>
</comment>
<dbReference type="PANTHER" id="PTHR45947">
    <property type="entry name" value="SULFOQUINOVOSYL TRANSFERASE SQD2"/>
    <property type="match status" value="1"/>
</dbReference>
<feature type="domain" description="Glycosyl transferase family 1" evidence="1">
    <location>
        <begin position="179"/>
        <end position="338"/>
    </location>
</feature>
<evidence type="ECO:0000313" key="3">
    <source>
        <dbReference type="EMBL" id="MFC7388869.1"/>
    </source>
</evidence>
<evidence type="ECO:0000259" key="2">
    <source>
        <dbReference type="Pfam" id="PF13477"/>
    </source>
</evidence>
<keyword evidence="4" id="KW-1185">Reference proteome</keyword>
<reference evidence="4" key="1">
    <citation type="journal article" date="2019" name="Int. J. Syst. Evol. Microbiol.">
        <title>The Global Catalogue of Microorganisms (GCM) 10K type strain sequencing project: providing services to taxonomists for standard genome sequencing and annotation.</title>
        <authorList>
            <consortium name="The Broad Institute Genomics Platform"/>
            <consortium name="The Broad Institute Genome Sequencing Center for Infectious Disease"/>
            <person name="Wu L."/>
            <person name="Ma J."/>
        </authorList>
    </citation>
    <scope>NUCLEOTIDE SEQUENCE [LARGE SCALE GENOMIC DNA]</scope>
    <source>
        <strain evidence="4">CCUG 55590</strain>
    </source>
</reference>
<dbReference type="RefSeq" id="WP_214786432.1">
    <property type="nucleotide sequence ID" value="NZ_JANIEL010000007.1"/>
</dbReference>
<dbReference type="InterPro" id="IPR001296">
    <property type="entry name" value="Glyco_trans_1"/>
</dbReference>
<dbReference type="SUPFAM" id="SSF53756">
    <property type="entry name" value="UDP-Glycosyltransferase/glycogen phosphorylase"/>
    <property type="match status" value="1"/>
</dbReference>
<evidence type="ECO:0000313" key="4">
    <source>
        <dbReference type="Proteomes" id="UP001596439"/>
    </source>
</evidence>
<dbReference type="PANTHER" id="PTHR45947:SF3">
    <property type="entry name" value="SULFOQUINOVOSYL TRANSFERASE SQD2"/>
    <property type="match status" value="1"/>
</dbReference>
<dbReference type="InterPro" id="IPR050194">
    <property type="entry name" value="Glycosyltransferase_grp1"/>
</dbReference>
<dbReference type="CDD" id="cd03808">
    <property type="entry name" value="GT4_CapM-like"/>
    <property type="match status" value="1"/>
</dbReference>
<dbReference type="Pfam" id="PF00534">
    <property type="entry name" value="Glycos_transf_1"/>
    <property type="match status" value="1"/>
</dbReference>
<accession>A0ABW2PHM4</accession>
<gene>
    <name evidence="3" type="ORF">ACFQO8_01860</name>
</gene>
<protein>
    <submittedName>
        <fullName evidence="3">Glycosyltransferase family 4 protein</fullName>
    </submittedName>
</protein>
<dbReference type="Gene3D" id="3.40.50.2000">
    <property type="entry name" value="Glycogen Phosphorylase B"/>
    <property type="match status" value="2"/>
</dbReference>